<keyword evidence="1" id="KW-0472">Membrane</keyword>
<reference evidence="2 3" key="1">
    <citation type="submission" date="2018-07" db="EMBL/GenBank/DDBJ databases">
        <title>Thalassococcus profundi sp. nov., a marine bacterium isolated from deep seawater of Okinawa Trough.</title>
        <authorList>
            <person name="Yu M."/>
        </authorList>
    </citation>
    <scope>NUCLEOTIDE SEQUENCE [LARGE SCALE GENOMIC DNA]</scope>
    <source>
        <strain evidence="2 3">WRAS1</strain>
    </source>
</reference>
<feature type="transmembrane region" description="Helical" evidence="1">
    <location>
        <begin position="119"/>
        <end position="138"/>
    </location>
</feature>
<comment type="caution">
    <text evidence="2">The sequence shown here is derived from an EMBL/GenBank/DDBJ whole genome shotgun (WGS) entry which is preliminary data.</text>
</comment>
<dbReference type="EMBL" id="QPMK01000012">
    <property type="protein sequence ID" value="RDD65457.1"/>
    <property type="molecule type" value="Genomic_DNA"/>
</dbReference>
<gene>
    <name evidence="2" type="ORF">DU478_14910</name>
</gene>
<feature type="transmembrane region" description="Helical" evidence="1">
    <location>
        <begin position="188"/>
        <end position="209"/>
    </location>
</feature>
<feature type="transmembrane region" description="Helical" evidence="1">
    <location>
        <begin position="92"/>
        <end position="113"/>
    </location>
</feature>
<keyword evidence="3" id="KW-1185">Reference proteome</keyword>
<evidence type="ECO:0000313" key="2">
    <source>
        <dbReference type="EMBL" id="RDD65457.1"/>
    </source>
</evidence>
<sequence length="220" mass="23218">MKSQSGDKLSSICRGSVELLLHAASRTPLPKLRYLLPKIVLLLVYGWSAEAASRVSDPSVPPLVLAAVASTVVHQALAILTHVQERPLASHAGLGPVLALHAVAAAALAWALFHGREADVVLVLVGAMAACSMVLYAAPRMMDCATLDRLPVMGAGWGIATDKILSLAAMVYALVALVFAWLGASGQVTALVIFWGIGLPVVTWLLRLATMITVWTDRPD</sequence>
<keyword evidence="1" id="KW-0812">Transmembrane</keyword>
<dbReference type="Proteomes" id="UP000253977">
    <property type="component" value="Unassembled WGS sequence"/>
</dbReference>
<evidence type="ECO:0000313" key="3">
    <source>
        <dbReference type="Proteomes" id="UP000253977"/>
    </source>
</evidence>
<accession>A0A369TMV8</accession>
<protein>
    <submittedName>
        <fullName evidence="2">Uncharacterized protein</fullName>
    </submittedName>
</protein>
<feature type="transmembrane region" description="Helical" evidence="1">
    <location>
        <begin position="159"/>
        <end position="182"/>
    </location>
</feature>
<name>A0A369TMV8_9RHOB</name>
<proteinExistence type="predicted"/>
<evidence type="ECO:0000256" key="1">
    <source>
        <dbReference type="SAM" id="Phobius"/>
    </source>
</evidence>
<dbReference type="AlphaFoldDB" id="A0A369TMV8"/>
<keyword evidence="1" id="KW-1133">Transmembrane helix</keyword>
<feature type="transmembrane region" description="Helical" evidence="1">
    <location>
        <begin position="60"/>
        <end position="80"/>
    </location>
</feature>
<organism evidence="2 3">
    <name type="scientific">Thalassococcus profundi</name>
    <dbReference type="NCBI Taxonomy" id="2282382"/>
    <lineage>
        <taxon>Bacteria</taxon>
        <taxon>Pseudomonadati</taxon>
        <taxon>Pseudomonadota</taxon>
        <taxon>Alphaproteobacteria</taxon>
        <taxon>Rhodobacterales</taxon>
        <taxon>Roseobacteraceae</taxon>
        <taxon>Thalassococcus</taxon>
    </lineage>
</organism>